<organism evidence="1">
    <name type="scientific">Pseudomonas phage Touem01</name>
    <dbReference type="NCBI Taxonomy" id="3138548"/>
    <lineage>
        <taxon>Viruses</taxon>
    </lineage>
</organism>
<dbReference type="EMBL" id="PP179325">
    <property type="protein sequence ID" value="XAI70584.1"/>
    <property type="molecule type" value="Genomic_DNA"/>
</dbReference>
<accession>A0AAU6W1Y7</accession>
<proteinExistence type="predicted"/>
<name>A0AAU6W1Y7_9VIRU</name>
<gene>
    <name evidence="1" type="ORF">Touem01_00055</name>
</gene>
<protein>
    <recommendedName>
        <fullName evidence="2">Virion structural protein</fullName>
    </recommendedName>
</protein>
<sequence>MNQDEQLLADIPDFLSISEMLKATPSEEGGKRYIYLEASNEGVDQQGERVLAKALEESAGHFLKFGNIDLDHYTIIGQRMGLTNPMAYEVGRPVDVTVRGDRTFVKAELYTGNGELAKNANMVWESMTQLNPPARWYPSVGGSVMAKSVAVDPKGGGKIGLITKVRWTNIALSRTPVNQHLPAAGTVPLATFAKSLNGLVMNKSLEAGYGSDMANLSGGSAMRMQSLDGVPQSYFEFRDEIAGAVSSREANNQTREGLVAYSTRKFNLSAQEAAEWVDRFLSDLKKHQSNRSNP</sequence>
<reference evidence="1" key="1">
    <citation type="journal article" date="2024" name="J. Gen. Virol.">
        <title>Novel phages of Pseudomonas syringae unveil numerous potential auxiliary metabolic genes.</title>
        <authorList>
            <person name="Feltin C."/>
            <person name="Garneau J.R."/>
            <person name="Morris C.E."/>
            <person name="Berard A."/>
            <person name="Torres-Barcelo C."/>
        </authorList>
    </citation>
    <scope>NUCLEOTIDE SEQUENCE</scope>
</reference>
<evidence type="ECO:0008006" key="2">
    <source>
        <dbReference type="Google" id="ProtNLM"/>
    </source>
</evidence>
<evidence type="ECO:0000313" key="1">
    <source>
        <dbReference type="EMBL" id="XAI70584.1"/>
    </source>
</evidence>